<feature type="transmembrane region" description="Helical" evidence="7">
    <location>
        <begin position="413"/>
        <end position="431"/>
    </location>
</feature>
<evidence type="ECO:0000256" key="2">
    <source>
        <dbReference type="ARBA" id="ARBA00022664"/>
    </source>
</evidence>
<dbReference type="HAMAP" id="MF_03181">
    <property type="entry name" value="PAN3"/>
    <property type="match status" value="1"/>
</dbReference>
<feature type="region of interest" description="Knob domain" evidence="6">
    <location>
        <begin position="873"/>
        <end position="973"/>
    </location>
</feature>
<gene>
    <name evidence="6" type="primary">PAN3</name>
    <name evidence="9" type="ORF">EB796_009524</name>
</gene>
<keyword evidence="7" id="KW-0812">Transmembrane</keyword>
<evidence type="ECO:0000256" key="6">
    <source>
        <dbReference type="HAMAP-Rule" id="MF_03181"/>
    </source>
</evidence>
<accession>A0A7J7K3L1</accession>
<reference evidence="9" key="1">
    <citation type="submission" date="2020-06" db="EMBL/GenBank/DDBJ databases">
        <title>Draft genome of Bugula neritina, a colonial animal packing powerful symbionts and potential medicines.</title>
        <authorList>
            <person name="Rayko M."/>
        </authorList>
    </citation>
    <scope>NUCLEOTIDE SEQUENCE [LARGE SCALE GENOMIC DNA]</scope>
    <source>
        <strain evidence="9">Kwan_BN1</strain>
    </source>
</reference>
<keyword evidence="3 6" id="KW-0547">Nucleotide-binding</keyword>
<dbReference type="Gene3D" id="1.10.510.10">
    <property type="entry name" value="Transferase(Phosphotransferase) domain 1"/>
    <property type="match status" value="1"/>
</dbReference>
<comment type="domain">
    <text evidence="6">The N-terminal zinc finger binds to poly(A) RNA.</text>
</comment>
<protein>
    <recommendedName>
        <fullName evidence="6">PAN2-PAN3 deadenylation complex subunit PAN3</fullName>
    </recommendedName>
    <alternativeName>
        <fullName evidence="6">PAB1P-dependent poly(A)-specific ribonuclease</fullName>
    </alternativeName>
    <alternativeName>
        <fullName evidence="6">Poly(A)-nuclease deadenylation complex subunit 3</fullName>
        <shortName evidence="6">PAN deadenylation complex subunit 3</shortName>
    </alternativeName>
</protein>
<comment type="subcellular location">
    <subcellularLocation>
        <location evidence="6">Cytoplasm</location>
        <location evidence="6">P-body</location>
    </subcellularLocation>
</comment>
<dbReference type="PANTHER" id="PTHR12272">
    <property type="entry name" value="DEADENYLATION COMPLEX SUBUNIT PAN3"/>
    <property type="match status" value="1"/>
</dbReference>
<dbReference type="OrthoDB" id="204958at2759"/>
<feature type="transmembrane region" description="Helical" evidence="7">
    <location>
        <begin position="253"/>
        <end position="286"/>
    </location>
</feature>
<comment type="caution">
    <text evidence="9">The sequence shown here is derived from an EMBL/GenBank/DDBJ whole genome shotgun (WGS) entry which is preliminary data.</text>
</comment>
<dbReference type="InterPro" id="IPR030844">
    <property type="entry name" value="PAN3"/>
</dbReference>
<evidence type="ECO:0000256" key="7">
    <source>
        <dbReference type="SAM" id="Phobius"/>
    </source>
</evidence>
<dbReference type="GO" id="GO:0005524">
    <property type="term" value="F:ATP binding"/>
    <property type="evidence" value="ECO:0007669"/>
    <property type="project" value="UniProtKB-UniRule"/>
</dbReference>
<dbReference type="GO" id="GO:0010606">
    <property type="term" value="P:positive regulation of cytoplasmic mRNA processing body assembly"/>
    <property type="evidence" value="ECO:0007669"/>
    <property type="project" value="UniProtKB-UniRule"/>
</dbReference>
<evidence type="ECO:0000256" key="3">
    <source>
        <dbReference type="ARBA" id="ARBA00022741"/>
    </source>
</evidence>
<dbReference type="SUPFAM" id="SSF56112">
    <property type="entry name" value="Protein kinase-like (PK-like)"/>
    <property type="match status" value="1"/>
</dbReference>
<proteinExistence type="inferred from homology"/>
<feature type="transmembrane region" description="Helical" evidence="7">
    <location>
        <begin position="220"/>
        <end position="241"/>
    </location>
</feature>
<feature type="transmembrane region" description="Helical" evidence="7">
    <location>
        <begin position="498"/>
        <end position="519"/>
    </location>
</feature>
<dbReference type="GO" id="GO:0000289">
    <property type="term" value="P:nuclear-transcribed mRNA poly(A) tail shortening"/>
    <property type="evidence" value="ECO:0007669"/>
    <property type="project" value="UniProtKB-UniRule"/>
</dbReference>
<keyword evidence="7" id="KW-0472">Membrane</keyword>
<feature type="transmembrane region" description="Helical" evidence="7">
    <location>
        <begin position="463"/>
        <end position="486"/>
    </location>
</feature>
<dbReference type="GO" id="GO:0006397">
    <property type="term" value="P:mRNA processing"/>
    <property type="evidence" value="ECO:0007669"/>
    <property type="project" value="UniProtKB-KW"/>
</dbReference>
<feature type="coiled-coil region" evidence="6">
    <location>
        <begin position="834"/>
        <end position="872"/>
    </location>
</feature>
<dbReference type="Gene3D" id="1.10.287.3700">
    <property type="match status" value="1"/>
</dbReference>
<evidence type="ECO:0000256" key="4">
    <source>
        <dbReference type="ARBA" id="ARBA00022840"/>
    </source>
</evidence>
<dbReference type="FunFam" id="1.10.287.3700:FF:000001">
    <property type="entry name" value="PAN2-PAN3 deadenylation complex subunit PAN3"/>
    <property type="match status" value="1"/>
</dbReference>
<feature type="binding site" evidence="6">
    <location>
        <begin position="657"/>
        <end position="664"/>
    </location>
    <ligand>
        <name>ATP</name>
        <dbReference type="ChEBI" id="CHEBI:30616"/>
    </ligand>
</feature>
<comment type="caution">
    <text evidence="6">Lacks conserved residue(s) required for the propagation of feature annotation.</text>
</comment>
<keyword evidence="7" id="KW-1133">Transmembrane helix</keyword>
<keyword evidence="4 6" id="KW-0067">ATP-binding</keyword>
<feature type="domain" description="Pan3 C-terminal knob" evidence="8">
    <location>
        <begin position="825"/>
        <end position="961"/>
    </location>
</feature>
<comment type="function">
    <text evidence="6">Regulatory subunit of the poly(A)-nuclease (PAN) deadenylation complex, one of two cytoplasmic mRNA deadenylases involved in general and miRNA-mediated mRNA turnover. PAN specifically shortens poly(A) tails of RNA and the activity is stimulated by poly(A)-binding protein (PABP). PAN deadenylation is followed by rapid degradation of the shortened mRNA tails by the CCR4-NOT complex. Deadenylated mRNAs are then degraded by two alternative mechanisms, namely exosome-mediated 3'-5' exonucleolytic degradation, or deadenlyation-dependent mRNA decaping and subsequent 5'-3' exonucleolytic degradation by XRN1. PAN3 acts as a positive regulator for PAN activity, recruiting the catalytic subunit PAN2 to mRNA via its interaction with RNA and PABP, and to miRNA targets via its interaction with GW182 family proteins.</text>
</comment>
<feature type="binding site" evidence="6">
    <location>
        <begin position="734"/>
        <end position="735"/>
    </location>
    <ligand>
        <name>ATP</name>
        <dbReference type="ChEBI" id="CHEBI:30616"/>
    </ligand>
</feature>
<organism evidence="9 10">
    <name type="scientific">Bugula neritina</name>
    <name type="common">Brown bryozoan</name>
    <name type="synonym">Sertularia neritina</name>
    <dbReference type="NCBI Taxonomy" id="10212"/>
    <lineage>
        <taxon>Eukaryota</taxon>
        <taxon>Metazoa</taxon>
        <taxon>Spiralia</taxon>
        <taxon>Lophotrochozoa</taxon>
        <taxon>Bryozoa</taxon>
        <taxon>Gymnolaemata</taxon>
        <taxon>Cheilostomatida</taxon>
        <taxon>Flustrina</taxon>
        <taxon>Buguloidea</taxon>
        <taxon>Bugulidae</taxon>
        <taxon>Bugula</taxon>
    </lineage>
</organism>
<dbReference type="GO" id="GO:0008143">
    <property type="term" value="F:poly(A) binding"/>
    <property type="evidence" value="ECO:0007669"/>
    <property type="project" value="TreeGrafter"/>
</dbReference>
<dbReference type="GO" id="GO:0031251">
    <property type="term" value="C:PAN complex"/>
    <property type="evidence" value="ECO:0007669"/>
    <property type="project" value="UniProtKB-UniRule"/>
</dbReference>
<keyword evidence="1 6" id="KW-0963">Cytoplasm</keyword>
<dbReference type="AlphaFoldDB" id="A0A7J7K3L1"/>
<keyword evidence="5 6" id="KW-0175">Coiled coil</keyword>
<dbReference type="GO" id="GO:0000932">
    <property type="term" value="C:P-body"/>
    <property type="evidence" value="ECO:0007669"/>
    <property type="project" value="UniProtKB-SubCell"/>
</dbReference>
<sequence>MASQSDQHFSSYPQQQQMNNRRGFSYVKAVTANQPTDLNLAAREFYPKAAPSFPPQNLPLAGVMHSNSTTPSFDMYSSMPKPSHNLLDAVHTSPALTPSGSPPMQLGLASHQPSSHSLNITSALPVHQLSLQQSTQQLTRQQADLVQESIQGTTYFYAKDEYVSPTSRQTFPGYSVYTGIPSHICHMKPNTNSQDFFLQDEIKKEILHKQAIIMSEVEGVTGYVMVSCVMVSCVMVSYVTVSCVTVSCVMVDYVMVSYVMVSCVMVGCVMVSSIMVSCVMVGYVMVSYVMVSYVMVGYVMVSCVMVSYVTVGYVTVGYVMVSYVMVGYVMVSYIMVNCVMVSCVTVGYVTVSCVMVSYVMVGYVMVSYVMVGYVMVSYIMVSCVTVGYVTVGYVMVSCVTVGYVTVSCVMVDYVMVSYIMVSCVMVSYVMVGYVMVSYVMVSCVTVGYVTVGYVMVSYVMVGYVMVSYIMVSYVMVSCVTVGYVTVSCVMVDYVMVSYIMVSCVMVSYVTVGYVMASCVMKTINLVSVSFALLFPPNDNISLYLNCSYMICIFFISQLCSNIPSEVDKYCNLVPLELFSKHHVSGRFRYTHSVYKAVNQKDGLTYCLHRLHGFKLTNPKCMTVIDQWKRVSSPHIVALREVFTTKAFNDNSIVFVYDFHPTAQTLAARHFTNVSNGYSSPFNIDGSARPFSAGKGARHAGQLSESSIWSYIIQLSGALRIMHAHKLTAFGLHPTKLLVCNNKLQINCNGILDVINFDSNMSTLSQPQAEDFHSFGMIVLALACNSELAFRPEQLKASLEHVKQNYSPDLNHLIRYLISRPMDVNINQVMPMIGARFYVELEGVENRMLKIEHELNKEVENGRLFRALTKLNTILERVGFTDISWAETGDRYLLKLFRDYVFHQTTETGAPWLDMTHIVSSLNKLDAGVQEKICLTSADETNVIIVSYQELKRCFDNAFNEIVQANVKQTYGTS</sequence>
<keyword evidence="2 6" id="KW-0507">mRNA processing</keyword>
<dbReference type="Proteomes" id="UP000593567">
    <property type="component" value="Unassembled WGS sequence"/>
</dbReference>
<dbReference type="InterPro" id="IPR011009">
    <property type="entry name" value="Kinase-like_dom_sf"/>
</dbReference>
<comment type="domain">
    <text evidence="6">The pseudokinase domain, the coiled-coil (CC), and C-terminal knob domain (CK) form a structural unit (PKC) that forms an extensive high-affinity interaction surface for PAN2.</text>
</comment>
<name>A0A7J7K3L1_BUGNE</name>
<feature type="transmembrane region" description="Helical" evidence="7">
    <location>
        <begin position="437"/>
        <end position="456"/>
    </location>
</feature>
<dbReference type="PANTHER" id="PTHR12272:SF11">
    <property type="entry name" value="PAN2-PAN3 DEADENYLATION COMPLEX SUBUNIT PAN3"/>
    <property type="match status" value="1"/>
</dbReference>
<dbReference type="InterPro" id="IPR041332">
    <property type="entry name" value="Pan3_CK"/>
</dbReference>
<comment type="subunit">
    <text evidence="6">Homodimer. Forms a heterotrimer with a catalytic subunit PAN2 to form the poly(A)-nuclease (PAN) deadenylation complex. Interacts (via PAM-2 motif) with poly(A)-binding protein (via PABC domain), conferring substrate specificity of the enzyme complex.</text>
</comment>
<dbReference type="Gene3D" id="1.20.5.5160">
    <property type="match status" value="1"/>
</dbReference>
<evidence type="ECO:0000313" key="10">
    <source>
        <dbReference type="Proteomes" id="UP000593567"/>
    </source>
</evidence>
<comment type="domain">
    <text evidence="6">Contains a pseudokinase domain. The protein kinase domain is predicted to be catalytically inactive because some of the residues important for catalytic activity are substituted and it lacks the equivalent of the binding site for a peptide substrate. However, it has retained an ATP-binding site and ATP-binding is required for mRNA degradation, stimulating the activity of the PAN2 nuclease in vitro. The nucleotide-binding site is juxtaposed to the RNase active site of PAN2 in the complex and may actually bind nucleosides of a poly(A) RNA rather than ATP, feeding the poly(A)-tail to the active site of the deadenylase and thus increasing the efficiency with which this distributive enzyme degrades oligo(A) RNAs.</text>
</comment>
<evidence type="ECO:0000259" key="8">
    <source>
        <dbReference type="Pfam" id="PF18101"/>
    </source>
</evidence>
<dbReference type="Pfam" id="PF18101">
    <property type="entry name" value="Pan3_CK"/>
    <property type="match status" value="1"/>
</dbReference>
<comment type="similarity">
    <text evidence="6">Belongs to the protein kinase superfamily. PAN3 family.</text>
</comment>
<evidence type="ECO:0000256" key="5">
    <source>
        <dbReference type="ARBA" id="ARBA00023054"/>
    </source>
</evidence>
<evidence type="ECO:0000256" key="1">
    <source>
        <dbReference type="ARBA" id="ARBA00022490"/>
    </source>
</evidence>
<dbReference type="EMBL" id="VXIV02001532">
    <property type="protein sequence ID" value="KAF6032168.1"/>
    <property type="molecule type" value="Genomic_DNA"/>
</dbReference>
<evidence type="ECO:0000313" key="9">
    <source>
        <dbReference type="EMBL" id="KAF6032168.1"/>
    </source>
</evidence>
<feature type="transmembrane region" description="Helical" evidence="7">
    <location>
        <begin position="298"/>
        <end position="321"/>
    </location>
</feature>
<keyword evidence="10" id="KW-1185">Reference proteome</keyword>